<accession>A0A135L2C4</accession>
<dbReference type="PROSITE" id="PS51186">
    <property type="entry name" value="GNAT"/>
    <property type="match status" value="1"/>
</dbReference>
<evidence type="ECO:0000313" key="3">
    <source>
        <dbReference type="Proteomes" id="UP000070352"/>
    </source>
</evidence>
<dbReference type="Pfam" id="PF13302">
    <property type="entry name" value="Acetyltransf_3"/>
    <property type="match status" value="1"/>
</dbReference>
<evidence type="ECO:0000313" key="2">
    <source>
        <dbReference type="EMBL" id="KXG43039.1"/>
    </source>
</evidence>
<organism evidence="2 3">
    <name type="scientific">Tepidibacillus decaturensis</name>
    <dbReference type="NCBI Taxonomy" id="1413211"/>
    <lineage>
        <taxon>Bacteria</taxon>
        <taxon>Bacillati</taxon>
        <taxon>Bacillota</taxon>
        <taxon>Bacilli</taxon>
        <taxon>Bacillales</taxon>
        <taxon>Bacillaceae</taxon>
        <taxon>Tepidibacillus</taxon>
    </lineage>
</organism>
<dbReference type="EMBL" id="LSKU01000001">
    <property type="protein sequence ID" value="KXG43039.1"/>
    <property type="molecule type" value="Genomic_DNA"/>
</dbReference>
<proteinExistence type="predicted"/>
<dbReference type="PANTHER" id="PTHR43415:SF3">
    <property type="entry name" value="GNAT-FAMILY ACETYLTRANSFERASE"/>
    <property type="match status" value="1"/>
</dbReference>
<comment type="caution">
    <text evidence="2">The sequence shown here is derived from an EMBL/GenBank/DDBJ whole genome shotgun (WGS) entry which is preliminary data.</text>
</comment>
<dbReference type="OrthoDB" id="9795206at2"/>
<dbReference type="InterPro" id="IPR000182">
    <property type="entry name" value="GNAT_dom"/>
</dbReference>
<dbReference type="Gene3D" id="3.40.630.30">
    <property type="match status" value="1"/>
</dbReference>
<dbReference type="Proteomes" id="UP000070352">
    <property type="component" value="Unassembled WGS sequence"/>
</dbReference>
<dbReference type="GO" id="GO:0016747">
    <property type="term" value="F:acyltransferase activity, transferring groups other than amino-acyl groups"/>
    <property type="evidence" value="ECO:0007669"/>
    <property type="project" value="InterPro"/>
</dbReference>
<dbReference type="SUPFAM" id="SSF55729">
    <property type="entry name" value="Acyl-CoA N-acyltransferases (Nat)"/>
    <property type="match status" value="1"/>
</dbReference>
<keyword evidence="3" id="KW-1185">Reference proteome</keyword>
<dbReference type="AlphaFoldDB" id="A0A135L2C4"/>
<name>A0A135L2C4_9BACI</name>
<reference evidence="2 3" key="1">
    <citation type="submission" date="2016-02" db="EMBL/GenBank/DDBJ databases">
        <title>Draft Genome for Tepidibacillus decaturensis nov. sp. Strain Z9, an Anaerobic, Moderately Thermophilic and Heterotrophic Bacterium from Deep Subsurface of the Illinois Basin, USA.</title>
        <authorList>
            <person name="Dong Y."/>
            <person name="Chang J.Y."/>
            <person name="Sanford R."/>
            <person name="Fouke B.W."/>
        </authorList>
    </citation>
    <scope>NUCLEOTIDE SEQUENCE [LARGE SCALE GENOMIC DNA]</scope>
    <source>
        <strain evidence="2 3">Z9</strain>
    </source>
</reference>
<sequence>MENLLKGKRVQLKTIDPEKAPLFNQWFNDPHITENLQWGTLPMPMELSKNFGDQAQQPSKTDQHFSIHALDLPEGEESYIGHISLHHIDWRNRVAELGIVIGDQKHLSKGYGTDAIKTLLHFTFMEMNLNKVMLRHYQFNERGHRAYLKAGFKEEGRLRLQLYRHGRFWDVIYMGILKEEFMNNQ</sequence>
<evidence type="ECO:0000259" key="1">
    <source>
        <dbReference type="PROSITE" id="PS51186"/>
    </source>
</evidence>
<dbReference type="RefSeq" id="WP_068723054.1">
    <property type="nucleotide sequence ID" value="NZ_LSKU01000001.1"/>
</dbReference>
<protein>
    <recommendedName>
        <fullName evidence="1">N-acetyltransferase domain-containing protein</fullName>
    </recommendedName>
</protein>
<feature type="domain" description="N-acetyltransferase" evidence="1">
    <location>
        <begin position="10"/>
        <end position="179"/>
    </location>
</feature>
<gene>
    <name evidence="2" type="ORF">U473_02625</name>
</gene>
<dbReference type="PANTHER" id="PTHR43415">
    <property type="entry name" value="SPERMIDINE N(1)-ACETYLTRANSFERASE"/>
    <property type="match status" value="1"/>
</dbReference>
<dbReference type="STRING" id="1413211.U473_02625"/>
<dbReference type="InterPro" id="IPR016181">
    <property type="entry name" value="Acyl_CoA_acyltransferase"/>
</dbReference>